<sequence length="263" mass="29782">MYERYKAMRPFDKHIWFSCSKIIVGTSLALLEHEGKVDASKPVPEYISELKDSVWDSVTVEQTLDMATGLDSTEHEEPDARTNPARGWYKWAESIGLFAPVDGFAETPIEVLRAMKRTKPGHTVFEYNSMNTYVCQMIVERLTQMPIAEHYGNRIWRRIGTEHDGYVGLNKQGRANCFGFMNSSLRDFARFGMTFTPSQTKFGKGTIIPDDVVRRFQTGLRPEMYSKGAMGAPIQETFWRLPGSPTVTSGMLSRRTGTSSRPA</sequence>
<dbReference type="Proteomes" id="UP000095042">
    <property type="component" value="Unassembled WGS sequence"/>
</dbReference>
<evidence type="ECO:0000259" key="1">
    <source>
        <dbReference type="Pfam" id="PF00144"/>
    </source>
</evidence>
<dbReference type="Gene3D" id="3.40.710.10">
    <property type="entry name" value="DD-peptidase/beta-lactamase superfamily"/>
    <property type="match status" value="1"/>
</dbReference>
<evidence type="ECO:0000313" key="3">
    <source>
        <dbReference type="Proteomes" id="UP000095042"/>
    </source>
</evidence>
<proteinExistence type="predicted"/>
<gene>
    <name evidence="2" type="ORF">AUC71_13285</name>
</gene>
<name>A0A1E3WAG3_9HYPH</name>
<dbReference type="EMBL" id="LPWD01000222">
    <property type="protein sequence ID" value="ODS02814.1"/>
    <property type="molecule type" value="Genomic_DNA"/>
</dbReference>
<dbReference type="SUPFAM" id="SSF56601">
    <property type="entry name" value="beta-lactamase/transpeptidase-like"/>
    <property type="match status" value="1"/>
</dbReference>
<reference evidence="2 3" key="1">
    <citation type="journal article" date="2016" name="Environ. Microbiol.">
        <title>New Methyloceanibacter diversity from North Sea sediments includes methanotroph containing solely the soluble methane monooxygenase.</title>
        <authorList>
            <person name="Vekeman B."/>
            <person name="Kerckhof F.M."/>
            <person name="Cremers G."/>
            <person name="de Vos P."/>
            <person name="Vandamme P."/>
            <person name="Boon N."/>
            <person name="Op den Camp H.J."/>
            <person name="Heylen K."/>
        </authorList>
    </citation>
    <scope>NUCLEOTIDE SEQUENCE [LARGE SCALE GENOMIC DNA]</scope>
    <source>
        <strain evidence="2 3">R-67177</strain>
    </source>
</reference>
<feature type="domain" description="Beta-lactamase-related" evidence="1">
    <location>
        <begin position="5"/>
        <end position="200"/>
    </location>
</feature>
<dbReference type="InterPro" id="IPR050789">
    <property type="entry name" value="Diverse_Enzym_Activities"/>
</dbReference>
<dbReference type="AlphaFoldDB" id="A0A1E3WAG3"/>
<dbReference type="InterPro" id="IPR001466">
    <property type="entry name" value="Beta-lactam-related"/>
</dbReference>
<dbReference type="PANTHER" id="PTHR43283">
    <property type="entry name" value="BETA-LACTAMASE-RELATED"/>
    <property type="match status" value="1"/>
</dbReference>
<organism evidence="2 3">
    <name type="scientific">Methyloceanibacter marginalis</name>
    <dbReference type="NCBI Taxonomy" id="1774971"/>
    <lineage>
        <taxon>Bacteria</taxon>
        <taxon>Pseudomonadati</taxon>
        <taxon>Pseudomonadota</taxon>
        <taxon>Alphaproteobacteria</taxon>
        <taxon>Hyphomicrobiales</taxon>
        <taxon>Hyphomicrobiaceae</taxon>
        <taxon>Methyloceanibacter</taxon>
    </lineage>
</organism>
<dbReference type="Pfam" id="PF00144">
    <property type="entry name" value="Beta-lactamase"/>
    <property type="match status" value="1"/>
</dbReference>
<dbReference type="PANTHER" id="PTHR43283:SF7">
    <property type="entry name" value="BETA-LACTAMASE-RELATED DOMAIN-CONTAINING PROTEIN"/>
    <property type="match status" value="1"/>
</dbReference>
<dbReference type="InterPro" id="IPR012338">
    <property type="entry name" value="Beta-lactam/transpept-like"/>
</dbReference>
<accession>A0A1E3WAG3</accession>
<comment type="caution">
    <text evidence="2">The sequence shown here is derived from an EMBL/GenBank/DDBJ whole genome shotgun (WGS) entry which is preliminary data.</text>
</comment>
<dbReference type="OrthoDB" id="9814204at2"/>
<keyword evidence="3" id="KW-1185">Reference proteome</keyword>
<protein>
    <recommendedName>
        <fullName evidence="1">Beta-lactamase-related domain-containing protein</fullName>
    </recommendedName>
</protein>
<evidence type="ECO:0000313" key="2">
    <source>
        <dbReference type="EMBL" id="ODS02814.1"/>
    </source>
</evidence>